<feature type="region of interest" description="Disordered" evidence="1">
    <location>
        <begin position="233"/>
        <end position="256"/>
    </location>
</feature>
<dbReference type="Gene3D" id="3.40.50.2300">
    <property type="match status" value="1"/>
</dbReference>
<reference evidence="2" key="1">
    <citation type="submission" date="2021-03" db="EMBL/GenBank/DDBJ databases">
        <authorList>
            <person name="Wang G."/>
        </authorList>
    </citation>
    <scope>NUCLEOTIDE SEQUENCE</scope>
    <source>
        <strain evidence="2">KCTC 12899</strain>
    </source>
</reference>
<dbReference type="InterPro" id="IPR011006">
    <property type="entry name" value="CheY-like_superfamily"/>
</dbReference>
<evidence type="ECO:0000313" key="2">
    <source>
        <dbReference type="EMBL" id="MBO1322237.1"/>
    </source>
</evidence>
<sequence>MAKKKKHPQVADRQEIQIILGKLMKKAQGINLKLSGEKVRCSILDELDEGLILRMDAEVREQHGLQPRMPIAMNFYYEGKEYYGGSKVLGYGKYEGKEALRLAYPESFNINDDFGLTQLHLTPRIPVTFTSTLNKLCDGQIVNIGVNGIDLKNGENEPTKELLALNIDTNVGFEISPELRIHCPGNLLYIQTFGEGLVGIEFIGLDKETSKKLGDWITEESLKRRNQDLHFLRERRNRKDKPKPNAGNSQAEGEGEAKLRLEDDYGNTVYSDGEAYILILSRDKDLIGRMGKSLKRKYGVLISKGRFSNAQKIIEHYQPVLILIDANLGALSGFDVCNTMQSHLEEKQAVVIMGAGGEELNLFRARAIQGGAFDYIVNDPFRPLSFFKTVEEFVALATDQP</sequence>
<dbReference type="RefSeq" id="WP_207862209.1">
    <property type="nucleotide sequence ID" value="NZ_JAFREP010000033.1"/>
</dbReference>
<evidence type="ECO:0000313" key="3">
    <source>
        <dbReference type="Proteomes" id="UP000664417"/>
    </source>
</evidence>
<name>A0A8J7Q7N6_9BACT</name>
<evidence type="ECO:0008006" key="4">
    <source>
        <dbReference type="Google" id="ProtNLM"/>
    </source>
</evidence>
<dbReference type="CDD" id="cd00156">
    <property type="entry name" value="REC"/>
    <property type="match status" value="1"/>
</dbReference>
<protein>
    <recommendedName>
        <fullName evidence="4">Response regulatory domain-containing protein</fullName>
    </recommendedName>
</protein>
<dbReference type="AlphaFoldDB" id="A0A8J7Q7N6"/>
<dbReference type="Proteomes" id="UP000664417">
    <property type="component" value="Unassembled WGS sequence"/>
</dbReference>
<gene>
    <name evidence="2" type="ORF">J3U88_27430</name>
</gene>
<evidence type="ECO:0000256" key="1">
    <source>
        <dbReference type="SAM" id="MobiDB-lite"/>
    </source>
</evidence>
<dbReference type="EMBL" id="JAFREP010000033">
    <property type="protein sequence ID" value="MBO1322237.1"/>
    <property type="molecule type" value="Genomic_DNA"/>
</dbReference>
<proteinExistence type="predicted"/>
<keyword evidence="3" id="KW-1185">Reference proteome</keyword>
<organism evidence="2 3">
    <name type="scientific">Acanthopleuribacter pedis</name>
    <dbReference type="NCBI Taxonomy" id="442870"/>
    <lineage>
        <taxon>Bacteria</taxon>
        <taxon>Pseudomonadati</taxon>
        <taxon>Acidobacteriota</taxon>
        <taxon>Holophagae</taxon>
        <taxon>Acanthopleuribacterales</taxon>
        <taxon>Acanthopleuribacteraceae</taxon>
        <taxon>Acanthopleuribacter</taxon>
    </lineage>
</organism>
<dbReference type="SUPFAM" id="SSF52172">
    <property type="entry name" value="CheY-like"/>
    <property type="match status" value="1"/>
</dbReference>
<comment type="caution">
    <text evidence="2">The sequence shown here is derived from an EMBL/GenBank/DDBJ whole genome shotgun (WGS) entry which is preliminary data.</text>
</comment>
<accession>A0A8J7Q7N6</accession>